<name>A0A1W0A7G5_9STRA</name>
<keyword evidence="1" id="KW-1133">Transmembrane helix</keyword>
<organism evidence="2 3">
    <name type="scientific">Thraustotheca clavata</name>
    <dbReference type="NCBI Taxonomy" id="74557"/>
    <lineage>
        <taxon>Eukaryota</taxon>
        <taxon>Sar</taxon>
        <taxon>Stramenopiles</taxon>
        <taxon>Oomycota</taxon>
        <taxon>Saprolegniomycetes</taxon>
        <taxon>Saprolegniales</taxon>
        <taxon>Achlyaceae</taxon>
        <taxon>Thraustotheca</taxon>
    </lineage>
</organism>
<proteinExistence type="predicted"/>
<gene>
    <name evidence="2" type="ORF">THRCLA_20423</name>
</gene>
<evidence type="ECO:0000313" key="3">
    <source>
        <dbReference type="Proteomes" id="UP000243217"/>
    </source>
</evidence>
<keyword evidence="3" id="KW-1185">Reference proteome</keyword>
<evidence type="ECO:0000256" key="1">
    <source>
        <dbReference type="SAM" id="Phobius"/>
    </source>
</evidence>
<accession>A0A1W0A7G5</accession>
<comment type="caution">
    <text evidence="2">The sequence shown here is derived from an EMBL/GenBank/DDBJ whole genome shotgun (WGS) entry which is preliminary data.</text>
</comment>
<feature type="transmembrane region" description="Helical" evidence="1">
    <location>
        <begin position="166"/>
        <end position="185"/>
    </location>
</feature>
<keyword evidence="1" id="KW-0472">Membrane</keyword>
<protein>
    <submittedName>
        <fullName evidence="2">Uncharacterized protein</fullName>
    </submittedName>
</protein>
<sequence>MDAAVKHEKLDVILNKLVCITAFVALSSSVSIYHVSGGKAAGGLSLAGILISIGDNVITPGNWLIKAANAVAVLVGAIWVTAAAKYVPNSAAPHVCAVFLFLATFFQLIAVYRSVSRLSCKGDQDPVKNKQQMEALLIFELPIEAVYAVAFTAVTIYECAAGTKNSYIYTSFIIVAVLQLFCVVWKKSELNACRDFLSEYALMEDP</sequence>
<dbReference type="EMBL" id="JNBS01000367">
    <property type="protein sequence ID" value="OQS06185.1"/>
    <property type="molecule type" value="Genomic_DNA"/>
</dbReference>
<reference evidence="2 3" key="1">
    <citation type="journal article" date="2014" name="Genome Biol. Evol.">
        <title>The secreted proteins of Achlya hypogyna and Thraustotheca clavata identify the ancestral oomycete secretome and reveal gene acquisitions by horizontal gene transfer.</title>
        <authorList>
            <person name="Misner I."/>
            <person name="Blouin N."/>
            <person name="Leonard G."/>
            <person name="Richards T.A."/>
            <person name="Lane C.E."/>
        </authorList>
    </citation>
    <scope>NUCLEOTIDE SEQUENCE [LARGE SCALE GENOMIC DNA]</scope>
    <source>
        <strain evidence="2 3">ATCC 34112</strain>
    </source>
</reference>
<feature type="transmembrane region" description="Helical" evidence="1">
    <location>
        <begin position="40"/>
        <end position="58"/>
    </location>
</feature>
<feature type="transmembrane region" description="Helical" evidence="1">
    <location>
        <begin position="133"/>
        <end position="154"/>
    </location>
</feature>
<dbReference type="AlphaFoldDB" id="A0A1W0A7G5"/>
<keyword evidence="1" id="KW-0812">Transmembrane</keyword>
<feature type="transmembrane region" description="Helical" evidence="1">
    <location>
        <begin position="92"/>
        <end position="112"/>
    </location>
</feature>
<evidence type="ECO:0000313" key="2">
    <source>
        <dbReference type="EMBL" id="OQS06185.1"/>
    </source>
</evidence>
<feature type="transmembrane region" description="Helical" evidence="1">
    <location>
        <begin position="12"/>
        <end position="34"/>
    </location>
</feature>
<feature type="transmembrane region" description="Helical" evidence="1">
    <location>
        <begin position="67"/>
        <end position="86"/>
    </location>
</feature>
<dbReference type="Proteomes" id="UP000243217">
    <property type="component" value="Unassembled WGS sequence"/>
</dbReference>